<dbReference type="GeneID" id="36522270"/>
<feature type="compositionally biased region" description="Low complexity" evidence="1">
    <location>
        <begin position="26"/>
        <end position="44"/>
    </location>
</feature>
<dbReference type="EMBL" id="KZ559139">
    <property type="protein sequence ID" value="PLB37927.1"/>
    <property type="molecule type" value="Genomic_DNA"/>
</dbReference>
<dbReference type="Pfam" id="PF07985">
    <property type="entry name" value="SRR1"/>
    <property type="match status" value="1"/>
</dbReference>
<sequence length="276" mass="30613">MPHTSRKKRPTNTKRLQISDPSSGWTHITTTAHSSSTSNKNNTIDELLPAESPPKLTLPILQSQFATHKQKYDLSATAQTLRSTIRNIFSHHNHPDDDDGNDNLNKQLPTEIICIGLGSLSGLLRGGWVDRRRVSMYQLAALVGIIECFDTKRIPIYAQDPVFNTLDKALFSSLNITVVESPRAFESVGPRTLLFCPGAERAHLKDMMLRGPGVVVSSCDDDEILSNLNIGHDGNGHDDNGGDDNEKKEAKTRQGVKLPLFEEQESAFWGVGVYYY</sequence>
<organism evidence="3 4">
    <name type="scientific">Aspergillus candidus</name>
    <dbReference type="NCBI Taxonomy" id="41067"/>
    <lineage>
        <taxon>Eukaryota</taxon>
        <taxon>Fungi</taxon>
        <taxon>Dikarya</taxon>
        <taxon>Ascomycota</taxon>
        <taxon>Pezizomycotina</taxon>
        <taxon>Eurotiomycetes</taxon>
        <taxon>Eurotiomycetidae</taxon>
        <taxon>Eurotiales</taxon>
        <taxon>Aspergillaceae</taxon>
        <taxon>Aspergillus</taxon>
        <taxon>Aspergillus subgen. Circumdati</taxon>
    </lineage>
</organism>
<evidence type="ECO:0000313" key="4">
    <source>
        <dbReference type="Proteomes" id="UP000234585"/>
    </source>
</evidence>
<evidence type="ECO:0000259" key="2">
    <source>
        <dbReference type="Pfam" id="PF07985"/>
    </source>
</evidence>
<feature type="domain" description="SRR1-like" evidence="2">
    <location>
        <begin position="92"/>
        <end position="211"/>
    </location>
</feature>
<dbReference type="AlphaFoldDB" id="A0A2I2FBC7"/>
<name>A0A2I2FBC7_ASPCN</name>
<reference evidence="3 4" key="1">
    <citation type="submission" date="2017-12" db="EMBL/GenBank/DDBJ databases">
        <authorList>
            <consortium name="DOE Joint Genome Institute"/>
            <person name="Haridas S."/>
            <person name="Kjaerbolling I."/>
            <person name="Vesth T.C."/>
            <person name="Frisvad J.C."/>
            <person name="Nybo J.L."/>
            <person name="Theobald S."/>
            <person name="Kuo A."/>
            <person name="Bowyer P."/>
            <person name="Matsuda Y."/>
            <person name="Mondo S."/>
            <person name="Lyhne E.K."/>
            <person name="Kogle M.E."/>
            <person name="Clum A."/>
            <person name="Lipzen A."/>
            <person name="Salamov A."/>
            <person name="Ngan C.Y."/>
            <person name="Daum C."/>
            <person name="Chiniquy J."/>
            <person name="Barry K."/>
            <person name="LaButti K."/>
            <person name="Simmons B.A."/>
            <person name="Magnuson J.K."/>
            <person name="Mortensen U.H."/>
            <person name="Larsen T.O."/>
            <person name="Grigoriev I.V."/>
            <person name="Baker S.E."/>
            <person name="Andersen M.R."/>
            <person name="Nordberg H.P."/>
            <person name="Cantor M.N."/>
            <person name="Hua S.X."/>
        </authorList>
    </citation>
    <scope>NUCLEOTIDE SEQUENCE [LARGE SCALE GENOMIC DNA]</scope>
    <source>
        <strain evidence="3 4">CBS 102.13</strain>
    </source>
</reference>
<gene>
    <name evidence="3" type="ORF">BDW47DRAFT_117689</name>
</gene>
<proteinExistence type="predicted"/>
<dbReference type="RefSeq" id="XP_024671939.1">
    <property type="nucleotide sequence ID" value="XM_024815110.1"/>
</dbReference>
<accession>A0A2I2FBC7</accession>
<dbReference type="PANTHER" id="PTHR42080">
    <property type="entry name" value="SRR1 DOMAIN-CONTAINING PROTEIN"/>
    <property type="match status" value="1"/>
</dbReference>
<dbReference type="PANTHER" id="PTHR42080:SF1">
    <property type="entry name" value="SRR1-LIKE DOMAIN-CONTAINING PROTEIN"/>
    <property type="match status" value="1"/>
</dbReference>
<feature type="compositionally biased region" description="Basic and acidic residues" evidence="1">
    <location>
        <begin position="234"/>
        <end position="252"/>
    </location>
</feature>
<keyword evidence="4" id="KW-1185">Reference proteome</keyword>
<dbReference type="InterPro" id="IPR012942">
    <property type="entry name" value="SRR1-like"/>
</dbReference>
<evidence type="ECO:0000256" key="1">
    <source>
        <dbReference type="SAM" id="MobiDB-lite"/>
    </source>
</evidence>
<dbReference type="Proteomes" id="UP000234585">
    <property type="component" value="Unassembled WGS sequence"/>
</dbReference>
<dbReference type="OrthoDB" id="5318346at2759"/>
<evidence type="ECO:0000313" key="3">
    <source>
        <dbReference type="EMBL" id="PLB37927.1"/>
    </source>
</evidence>
<protein>
    <recommendedName>
        <fullName evidence="2">SRR1-like domain-containing protein</fullName>
    </recommendedName>
</protein>
<feature type="compositionally biased region" description="Basic residues" evidence="1">
    <location>
        <begin position="1"/>
        <end position="12"/>
    </location>
</feature>
<feature type="compositionally biased region" description="Polar residues" evidence="1">
    <location>
        <begin position="13"/>
        <end position="25"/>
    </location>
</feature>
<feature type="region of interest" description="Disordered" evidence="1">
    <location>
        <begin position="230"/>
        <end position="256"/>
    </location>
</feature>
<feature type="region of interest" description="Disordered" evidence="1">
    <location>
        <begin position="1"/>
        <end position="48"/>
    </location>
</feature>